<dbReference type="InterPro" id="IPR019594">
    <property type="entry name" value="Glu/Gly-bd"/>
</dbReference>
<keyword evidence="5" id="KW-0406">Ion transport</keyword>
<evidence type="ECO:0000256" key="8">
    <source>
        <dbReference type="ARBA" id="ARBA00023180"/>
    </source>
</evidence>
<evidence type="ECO:0000256" key="9">
    <source>
        <dbReference type="ARBA" id="ARBA00023286"/>
    </source>
</evidence>
<keyword evidence="7 12" id="KW-0675">Receptor</keyword>
<dbReference type="AlphaFoldDB" id="A0A8J5MYR2"/>
<dbReference type="Proteomes" id="UP000747542">
    <property type="component" value="Unassembled WGS sequence"/>
</dbReference>
<evidence type="ECO:0000256" key="7">
    <source>
        <dbReference type="ARBA" id="ARBA00023170"/>
    </source>
</evidence>
<gene>
    <name evidence="12" type="primary">Ir4-L24</name>
    <name evidence="12" type="ORF">Hamer_G025650</name>
</gene>
<comment type="caution">
    <text evidence="12">The sequence shown here is derived from an EMBL/GenBank/DDBJ whole genome shotgun (WGS) entry which is preliminary data.</text>
</comment>
<keyword evidence="8" id="KW-0325">Glycoprotein</keyword>
<keyword evidence="2" id="KW-0813">Transport</keyword>
<evidence type="ECO:0000256" key="6">
    <source>
        <dbReference type="ARBA" id="ARBA00023136"/>
    </source>
</evidence>
<keyword evidence="13" id="KW-1185">Reference proteome</keyword>
<accession>A0A8J5MYR2</accession>
<dbReference type="Gene3D" id="3.40.190.10">
    <property type="entry name" value="Periplasmic binding protein-like II"/>
    <property type="match status" value="1"/>
</dbReference>
<keyword evidence="6" id="KW-0472">Membrane</keyword>
<keyword evidence="9" id="KW-1071">Ligand-gated ion channel</keyword>
<evidence type="ECO:0000256" key="10">
    <source>
        <dbReference type="ARBA" id="ARBA00023303"/>
    </source>
</evidence>
<evidence type="ECO:0000259" key="11">
    <source>
        <dbReference type="SMART" id="SM00918"/>
    </source>
</evidence>
<keyword evidence="3" id="KW-0812">Transmembrane</keyword>
<keyword evidence="4" id="KW-1133">Transmembrane helix</keyword>
<evidence type="ECO:0000256" key="2">
    <source>
        <dbReference type="ARBA" id="ARBA00022448"/>
    </source>
</evidence>
<feature type="non-terminal residue" evidence="12">
    <location>
        <position position="1"/>
    </location>
</feature>
<name>A0A8J5MYR2_HOMAM</name>
<reference evidence="12" key="1">
    <citation type="journal article" date="2021" name="Sci. Adv.">
        <title>The American lobster genome reveals insights on longevity, neural, and immune adaptations.</title>
        <authorList>
            <person name="Polinski J.M."/>
            <person name="Zimin A.V."/>
            <person name="Clark K.F."/>
            <person name="Kohn A.B."/>
            <person name="Sadowski N."/>
            <person name="Timp W."/>
            <person name="Ptitsyn A."/>
            <person name="Khanna P."/>
            <person name="Romanova D.Y."/>
            <person name="Williams P."/>
            <person name="Greenwood S.J."/>
            <person name="Moroz L.L."/>
            <person name="Walt D.R."/>
            <person name="Bodnar A.G."/>
        </authorList>
    </citation>
    <scope>NUCLEOTIDE SEQUENCE</scope>
    <source>
        <strain evidence="12">GMGI-L3</strain>
    </source>
</reference>
<protein>
    <submittedName>
        <fullName evidence="12">Putative olfactory ionotropic receptor IR4-like 24</fullName>
    </submittedName>
</protein>
<evidence type="ECO:0000256" key="1">
    <source>
        <dbReference type="ARBA" id="ARBA00004141"/>
    </source>
</evidence>
<evidence type="ECO:0000256" key="5">
    <source>
        <dbReference type="ARBA" id="ARBA00023065"/>
    </source>
</evidence>
<evidence type="ECO:0000256" key="3">
    <source>
        <dbReference type="ARBA" id="ARBA00022692"/>
    </source>
</evidence>
<dbReference type="SMART" id="SM00918">
    <property type="entry name" value="Lig_chan-Glu_bd"/>
    <property type="match status" value="1"/>
</dbReference>
<evidence type="ECO:0000256" key="4">
    <source>
        <dbReference type="ARBA" id="ARBA00022989"/>
    </source>
</evidence>
<evidence type="ECO:0000313" key="13">
    <source>
        <dbReference type="Proteomes" id="UP000747542"/>
    </source>
</evidence>
<dbReference type="EMBL" id="JAHLQT010019044">
    <property type="protein sequence ID" value="KAG7168788.1"/>
    <property type="molecule type" value="Genomic_DNA"/>
</dbReference>
<dbReference type="GO" id="GO:0016020">
    <property type="term" value="C:membrane"/>
    <property type="evidence" value="ECO:0007669"/>
    <property type="project" value="UniProtKB-SubCell"/>
</dbReference>
<feature type="domain" description="Ionotropic glutamate receptor L-glutamate and glycine-binding" evidence="11">
    <location>
        <begin position="215"/>
        <end position="277"/>
    </location>
</feature>
<proteinExistence type="predicted"/>
<organism evidence="12 13">
    <name type="scientific">Homarus americanus</name>
    <name type="common">American lobster</name>
    <dbReference type="NCBI Taxonomy" id="6706"/>
    <lineage>
        <taxon>Eukaryota</taxon>
        <taxon>Metazoa</taxon>
        <taxon>Ecdysozoa</taxon>
        <taxon>Arthropoda</taxon>
        <taxon>Crustacea</taxon>
        <taxon>Multicrustacea</taxon>
        <taxon>Malacostraca</taxon>
        <taxon>Eumalacostraca</taxon>
        <taxon>Eucarida</taxon>
        <taxon>Decapoda</taxon>
        <taxon>Pleocyemata</taxon>
        <taxon>Astacidea</taxon>
        <taxon>Nephropoidea</taxon>
        <taxon>Nephropidae</taxon>
        <taxon>Homarus</taxon>
    </lineage>
</organism>
<dbReference type="GO" id="GO:0015276">
    <property type="term" value="F:ligand-gated monoatomic ion channel activity"/>
    <property type="evidence" value="ECO:0007669"/>
    <property type="project" value="InterPro"/>
</dbReference>
<sequence length="284" mass="32501">LRQVSWCVTVVVVSDDPTFLAMFAEWSLKGRLLVWSTRLLVVTRLPLSRLHPLHKLLSVTNSMLLIIKDSSEYLRSNATSLSLQKVETDLLSVVKLYESLISFVSEMRQVGTETQLDPREKFKVDNFYTILDCLRNELEHRVNAYSEIKKLFSFLTEYDRMKYDDLKAQLELVVSTYSSDLEASVLDDFLQFKDILSSESDRFPHRPNLVVATEKFRAVKKDVGEEKLKYAGSFANILDYLSISLNFSYTFVRPSDDTWGGKKADGSYTGMVGMVAREVSTVKL</sequence>
<evidence type="ECO:0000313" key="12">
    <source>
        <dbReference type="EMBL" id="KAG7168788.1"/>
    </source>
</evidence>
<keyword evidence="10" id="KW-0407">Ion channel</keyword>
<comment type="subcellular location">
    <subcellularLocation>
        <location evidence="1">Membrane</location>
        <topology evidence="1">Multi-pass membrane protein</topology>
    </subcellularLocation>
</comment>